<evidence type="ECO:0000256" key="1">
    <source>
        <dbReference type="SAM" id="MobiDB-lite"/>
    </source>
</evidence>
<sequence length="78" mass="7914">MDLPTTETHESLGLEASSGRVDAGSLHAEHGAEIGLGQAQGSAVGPAMQPDQPFGQPLLNEMGGVADRFGGQTAQATR</sequence>
<name>A0A172Y4C9_9CAUL</name>
<reference evidence="2 3" key="1">
    <citation type="journal article" date="2014" name="Genome Announc.">
        <title>Genome Sequence of a Promising Hydrogen-Producing Facultative Anaerobic Bacterium, Brevundimonas naejangsanensis Strain B1.</title>
        <authorList>
            <person name="Su H."/>
            <person name="Zhang T."/>
            <person name="Bao M."/>
            <person name="Jiang Y."/>
            <person name="Wang Y."/>
            <person name="Tan T."/>
        </authorList>
    </citation>
    <scope>NUCLEOTIDE SEQUENCE [LARGE SCALE GENOMIC DNA]</scope>
    <source>
        <strain evidence="2 3">B1</strain>
    </source>
</reference>
<organism evidence="2 3">
    <name type="scientific">Brevundimonas naejangsanensis</name>
    <dbReference type="NCBI Taxonomy" id="588932"/>
    <lineage>
        <taxon>Bacteria</taxon>
        <taxon>Pseudomonadati</taxon>
        <taxon>Pseudomonadota</taxon>
        <taxon>Alphaproteobacteria</taxon>
        <taxon>Caulobacterales</taxon>
        <taxon>Caulobacteraceae</taxon>
        <taxon>Brevundimonas</taxon>
    </lineage>
</organism>
<protein>
    <submittedName>
        <fullName evidence="2">Uncharacterized protein</fullName>
    </submittedName>
</protein>
<evidence type="ECO:0000313" key="2">
    <source>
        <dbReference type="EMBL" id="ANF54012.1"/>
    </source>
</evidence>
<dbReference type="STRING" id="588932.DA69_04170"/>
<accession>A0A172Y4C9</accession>
<dbReference type="AlphaFoldDB" id="A0A172Y4C9"/>
<proteinExistence type="predicted"/>
<keyword evidence="3" id="KW-1185">Reference proteome</keyword>
<evidence type="ECO:0000313" key="3">
    <source>
        <dbReference type="Proteomes" id="UP000077603"/>
    </source>
</evidence>
<feature type="region of interest" description="Disordered" evidence="1">
    <location>
        <begin position="1"/>
        <end position="78"/>
    </location>
</feature>
<dbReference type="KEGG" id="bne:DA69_04170"/>
<gene>
    <name evidence="2" type="ORF">DA69_04170</name>
</gene>
<dbReference type="EMBL" id="CP015614">
    <property type="protein sequence ID" value="ANF54012.1"/>
    <property type="molecule type" value="Genomic_DNA"/>
</dbReference>
<dbReference type="Proteomes" id="UP000077603">
    <property type="component" value="Chromosome"/>
</dbReference>